<keyword evidence="2" id="KW-1185">Reference proteome</keyword>
<evidence type="ECO:0000313" key="1">
    <source>
        <dbReference type="EMBL" id="VVD00183.1"/>
    </source>
</evidence>
<organism evidence="1 2">
    <name type="scientific">Leptidea sinapis</name>
    <dbReference type="NCBI Taxonomy" id="189913"/>
    <lineage>
        <taxon>Eukaryota</taxon>
        <taxon>Metazoa</taxon>
        <taxon>Ecdysozoa</taxon>
        <taxon>Arthropoda</taxon>
        <taxon>Hexapoda</taxon>
        <taxon>Insecta</taxon>
        <taxon>Pterygota</taxon>
        <taxon>Neoptera</taxon>
        <taxon>Endopterygota</taxon>
        <taxon>Lepidoptera</taxon>
        <taxon>Glossata</taxon>
        <taxon>Ditrysia</taxon>
        <taxon>Papilionoidea</taxon>
        <taxon>Pieridae</taxon>
        <taxon>Dismorphiinae</taxon>
        <taxon>Leptidea</taxon>
    </lineage>
</organism>
<sequence>MAAAISRDALIAQCELWLKYGRVCGATAVVFRGVTSPGTEPRTRLTSTRRPPDSLAIREKLKYTQTYPRLRSRIELL</sequence>
<dbReference type="EMBL" id="FZQP02004490">
    <property type="protein sequence ID" value="VVD00183.1"/>
    <property type="molecule type" value="Genomic_DNA"/>
</dbReference>
<name>A0A5E4QR76_9NEOP</name>
<protein>
    <submittedName>
        <fullName evidence="1">Uncharacterized protein</fullName>
    </submittedName>
</protein>
<reference evidence="1 2" key="1">
    <citation type="submission" date="2017-07" db="EMBL/GenBank/DDBJ databases">
        <authorList>
            <person name="Talla V."/>
            <person name="Backstrom N."/>
        </authorList>
    </citation>
    <scope>NUCLEOTIDE SEQUENCE [LARGE SCALE GENOMIC DNA]</scope>
</reference>
<evidence type="ECO:0000313" key="2">
    <source>
        <dbReference type="Proteomes" id="UP000324832"/>
    </source>
</evidence>
<accession>A0A5E4QR76</accession>
<dbReference type="AlphaFoldDB" id="A0A5E4QR76"/>
<proteinExistence type="predicted"/>
<dbReference type="Proteomes" id="UP000324832">
    <property type="component" value="Unassembled WGS sequence"/>
</dbReference>
<gene>
    <name evidence="1" type="ORF">LSINAPIS_LOCUS10877</name>
</gene>